<dbReference type="InterPro" id="IPR022045">
    <property type="entry name" value="TcdB_toxin_mid/N"/>
</dbReference>
<dbReference type="Pfam" id="PF03534">
    <property type="entry name" value="SpvB"/>
    <property type="match status" value="1"/>
</dbReference>
<dbReference type="InterPro" id="IPR050708">
    <property type="entry name" value="T6SS_VgrG/RHS"/>
</dbReference>
<dbReference type="GO" id="GO:0005737">
    <property type="term" value="C:cytoplasm"/>
    <property type="evidence" value="ECO:0007669"/>
    <property type="project" value="InterPro"/>
</dbReference>
<evidence type="ECO:0000313" key="7">
    <source>
        <dbReference type="EMBL" id="RUO37060.1"/>
    </source>
</evidence>
<evidence type="ECO:0000256" key="1">
    <source>
        <dbReference type="ARBA" id="ARBA00004613"/>
    </source>
</evidence>
<dbReference type="InterPro" id="IPR003284">
    <property type="entry name" value="Sal_SpvB"/>
</dbReference>
<keyword evidence="4" id="KW-0843">Virulence</keyword>
<dbReference type="InterPro" id="IPR031325">
    <property type="entry name" value="RHS_repeat"/>
</dbReference>
<feature type="signal peptide" evidence="5">
    <location>
        <begin position="1"/>
        <end position="21"/>
    </location>
</feature>
<name>A0A432WTF7_9GAMM</name>
<evidence type="ECO:0000256" key="2">
    <source>
        <dbReference type="ARBA" id="ARBA00022525"/>
    </source>
</evidence>
<dbReference type="PANTHER" id="PTHR32305">
    <property type="match status" value="1"/>
</dbReference>
<comment type="subcellular location">
    <subcellularLocation>
        <location evidence="1">Secreted</location>
    </subcellularLocation>
</comment>
<dbReference type="PANTHER" id="PTHR32305:SF15">
    <property type="entry name" value="PROTEIN RHSA-RELATED"/>
    <property type="match status" value="1"/>
</dbReference>
<dbReference type="Pfam" id="PF12256">
    <property type="entry name" value="TcdB_toxin_midN"/>
    <property type="match status" value="1"/>
</dbReference>
<accession>A0A432WTF7</accession>
<keyword evidence="2" id="KW-0964">Secreted</keyword>
<dbReference type="InterPro" id="IPR028994">
    <property type="entry name" value="Integrin_alpha_N"/>
</dbReference>
<evidence type="ECO:0000256" key="4">
    <source>
        <dbReference type="ARBA" id="ARBA00023026"/>
    </source>
</evidence>
<keyword evidence="3 5" id="KW-0732">Signal</keyword>
<evidence type="ECO:0000313" key="8">
    <source>
        <dbReference type="Proteomes" id="UP000286976"/>
    </source>
</evidence>
<dbReference type="Gene3D" id="2.180.10.10">
    <property type="entry name" value="RHS repeat-associated core"/>
    <property type="match status" value="2"/>
</dbReference>
<dbReference type="OrthoDB" id="9815903at2"/>
<evidence type="ECO:0000259" key="6">
    <source>
        <dbReference type="Pfam" id="PF12256"/>
    </source>
</evidence>
<reference evidence="7 8" key="1">
    <citation type="journal article" date="2011" name="Front. Microbiol.">
        <title>Genomic signatures of strain selection and enhancement in Bacillus atrophaeus var. globigii, a historical biowarfare simulant.</title>
        <authorList>
            <person name="Gibbons H.S."/>
            <person name="Broomall S.M."/>
            <person name="McNew L.A."/>
            <person name="Daligault H."/>
            <person name="Chapman C."/>
            <person name="Bruce D."/>
            <person name="Karavis M."/>
            <person name="Krepps M."/>
            <person name="McGregor P.A."/>
            <person name="Hong C."/>
            <person name="Park K.H."/>
            <person name="Akmal A."/>
            <person name="Feldman A."/>
            <person name="Lin J.S."/>
            <person name="Chang W.E."/>
            <person name="Higgs B.W."/>
            <person name="Demirev P."/>
            <person name="Lindquist J."/>
            <person name="Liem A."/>
            <person name="Fochler E."/>
            <person name="Read T.D."/>
            <person name="Tapia R."/>
            <person name="Johnson S."/>
            <person name="Bishop-Lilly K.A."/>
            <person name="Detter C."/>
            <person name="Han C."/>
            <person name="Sozhamannan S."/>
            <person name="Rosenzweig C.N."/>
            <person name="Skowronski E.W."/>
        </authorList>
    </citation>
    <scope>NUCLEOTIDE SEQUENCE [LARGE SCALE GENOMIC DNA]</scope>
    <source>
        <strain evidence="7 8">AIT1</strain>
    </source>
</reference>
<dbReference type="InterPro" id="IPR022385">
    <property type="entry name" value="Rhs_assc_core"/>
</dbReference>
<dbReference type="SUPFAM" id="SSF69318">
    <property type="entry name" value="Integrin alpha N-terminal domain"/>
    <property type="match status" value="1"/>
</dbReference>
<keyword evidence="8" id="KW-1185">Reference proteome</keyword>
<dbReference type="Gene3D" id="3.90.930.1">
    <property type="match status" value="1"/>
</dbReference>
<dbReference type="EMBL" id="PIPQ01000017">
    <property type="protein sequence ID" value="RUO37060.1"/>
    <property type="molecule type" value="Genomic_DNA"/>
</dbReference>
<dbReference type="Pfam" id="PF13517">
    <property type="entry name" value="FG-GAP_3"/>
    <property type="match status" value="1"/>
</dbReference>
<gene>
    <name evidence="7" type="ORF">CWE15_11780</name>
</gene>
<sequence length="2406" mass="263666">MPRIILALIILYVSSISVAVANTWTPYTDERGDLFLLQSPAVIVEPNGDVTEHYRPGSFIRVEFIDGQWIAVPMTQRQWRDYRLTEGHDGLIHLSYEAVGWDGEKRLIILMERDGVRYHLRFNGSGRNVSMQSVNLNDEPPYQPPFRMMSGGGSSLLTPTDHEATTADFRVDESGAATIQIPIYTPEGIAGVTPSLSLNYNSRGGDGLMGMGWSLNAGGSISRCPQTIAQDGVANGVTFSQSDRLCLNGVRLLGSNQADYWGSSYFVPELDPSSKVHPYKVSGNISAFVVETKAGELHYFGDLNAISGTYSVSSAVPFLARNDALFNTHPTLGSAINNTPKIWAQKATADIVGNYIEYTYTSFETTGEHFLTGIRYSLRANQSPLHEVSIVFGSATARKGWQYGTPLQSTRRIDGIQVSSHGHVVRNYRIDYRLRSLAEEKLFVDGIQECSVNNGIERCKYPVTFDWERPASAALEPIVICDPLSPHICWEEPQQNDWDVFDGQVAYRGSTQNASSQLIMDFTSNGHADIVYVKNGEWRIILGGLAQTRCSGITIIAGDCYPEGLIGPYTQEESLGTTGANVPSRALTIDYDGSGKRALLVADDNELKWRIRGMRPNQPADNCELEFDSSQCGYLSLGFQKFNINTGLPAIGLGGSANVADVNGNGFEDIVFIKNNKIYAYINLGMNGIHHLGFSAEVPIGSLTSPSSPLPRDDQPATELSIASLANSVFFDMNGNGYTDILLRVTEFECTDTGPTTPGECFGVYYPVDRIDVYTFNPALGAQGEYTKTSTLGNLQNLRLADLNGDGLTDLVFNNGQGWRYMLSNGRYFMPSQSIPVPDNAGDRWMLQVVDLDGDGKSEILVPEGSSAWGLYVTATPMHSGNIQFTKRATINRVGGVQYRFADLNGNGLPEMLYAGSGNYWHVRKNILGSPARNSITQFTTGHGIRTRIHYSTLSNPNIYERPNSSQRDDGEFALYAGYSVVGTVEREIQKNAFTQVRYRYGGLLVSRQGRGLLGFEFLTSEDMTTRVATQTRYSQKFPFFGMPIASETRDMVGDFRLSYAKNTLAAKFSGPAGSIYPYVASSKEYSYAIQRSLTGNITGSVPETLVESTFQFDVFGNLEQSTVTTAGFNAIGTPSAERTVVSTDNSYLTTHGLLGVGSSDKRLGRLSESSVTTTLVSATGNQSMTRSVSFTYRSDGLLASETTHLSGQADSLTTTYTYDVAGNIVQQSHLGTENGQALPIRVTKSTYDALFNRVIQRENAEGLVTDFSYELANGHIVKMTSTGANGNKSHKYFDTFGREYRSAVSFGSGSEILQREYVWTACGSCNAPNAVYKMSAMGGGKPTQWVYVDKFGREVRKETQLLTGQVGHIRTLYDHLGRVSRVYEPSFSTGSAYVEYTYDRYGNVRQTRAPNGGLTNVALSGLSTVERDARGNTTTSIRDYAGRTVEVIDAGNNRLTYYFHPSGQISEVKSHVNGASVTRVTNAYDADGRRVSMDDLDKGTWTYTYNSFGELTQQVDGNGNVVSMRYDRLGRVVRELQEVSSGLNSAATTVCYHYAPASSGIANAKGRLTEVARYTGVRDCSTTATPTYRERYTYNAQSQISRKVVLNNGQSATFDYTYDSFLRPRLTRYPSNSGLERLVVENVYQNGYFKGYRNHSTGVMIEQVTHVNAHGNGTRVQFQNGAETLYSYQSSTGWLTGMTVNHSGIIRNIDYQYDLVGNLTSRQQTFRQGTGSDVNESFYYDNLYRLTQYTQETRGDWGGGGDEPCPPDMVCTGPVPDPGDPPPKEIQSLHGNSSYTTSSSTNMVAHYTYDGYGNLLSKGDVGFNGASYTYAGGAPESRPTRLLSVSSSHGTQTFTYDGNGNVINDGLQSFTYTTFDKPIEVRRAADFRTLFRYGPKRELVYQQDIRPTGTQTRWLFGGYERSVQENGDIEHRFMVGGTVITHTEHGSGTTEQVTHLHKDAQGSTVVITGNAVLGNVLKQQIAYDPWGKQATLWSHSQFIFGLRLGEMRGYTGHTMVNDLNLIHMGGRTYNPMLGRFMQADPFIQAGANLQNYNRYSYVLNNPLSYTDPSGYLFKRLNKAFGSFAPFVGMALMAMPFGQGLGAAMLKGFIGGGVATGNLRGAVNGAFAAAVFHSIGHSFQERGQFNSRFNATAERLGFSGQPVMNFGGNALTASQIAGQIGAHAFAGGVLASLSGAKFSHGFISAGISKGIGTPLNDRAGNQVIAGTLVSATIGGTTSSIVGGKFANGAVTGAMQHLFNALSQRLKEKEIAIQRQKENVQRVYGIYNDPRGVNRGNGYYSGYSLGSYVFEVRGGYRFEWKVNPMGARGHHVNSDGFGGGARYPENVVAWVVADHGNLSIHRLQDHSWRHFDAAPIFVMDRTTRQFSQYTYNAKTRSWSCSINGKSC</sequence>
<comment type="caution">
    <text evidence="7">The sequence shown here is derived from an EMBL/GenBank/DDBJ whole genome shotgun (WGS) entry which is preliminary data.</text>
</comment>
<dbReference type="RefSeq" id="WP_126758274.1">
    <property type="nucleotide sequence ID" value="NZ_PIPQ01000017.1"/>
</dbReference>
<feature type="domain" description="Insecticide toxin TcdB middle/N-terminal" evidence="6">
    <location>
        <begin position="892"/>
        <end position="1027"/>
    </location>
</feature>
<dbReference type="Proteomes" id="UP000286976">
    <property type="component" value="Unassembled WGS sequence"/>
</dbReference>
<organism evidence="7 8">
    <name type="scientific">Aliidiomarina taiwanensis</name>
    <dbReference type="NCBI Taxonomy" id="946228"/>
    <lineage>
        <taxon>Bacteria</taxon>
        <taxon>Pseudomonadati</taxon>
        <taxon>Pseudomonadota</taxon>
        <taxon>Gammaproteobacteria</taxon>
        <taxon>Alteromonadales</taxon>
        <taxon>Idiomarinaceae</taxon>
        <taxon>Aliidiomarina</taxon>
    </lineage>
</organism>
<proteinExistence type="predicted"/>
<dbReference type="InterPro" id="IPR013517">
    <property type="entry name" value="FG-GAP"/>
</dbReference>
<dbReference type="Pfam" id="PF05593">
    <property type="entry name" value="RHS_repeat"/>
    <property type="match status" value="1"/>
</dbReference>
<evidence type="ECO:0000256" key="5">
    <source>
        <dbReference type="SAM" id="SignalP"/>
    </source>
</evidence>
<protein>
    <recommendedName>
        <fullName evidence="6">Insecticide toxin TcdB middle/N-terminal domain-containing protein</fullName>
    </recommendedName>
</protein>
<dbReference type="NCBIfam" id="TIGR03696">
    <property type="entry name" value="Rhs_assc_core"/>
    <property type="match status" value="1"/>
</dbReference>
<feature type="chain" id="PRO_5019366304" description="Insecticide toxin TcdB middle/N-terminal domain-containing protein" evidence="5">
    <location>
        <begin position="22"/>
        <end position="2406"/>
    </location>
</feature>
<evidence type="ECO:0000256" key="3">
    <source>
        <dbReference type="ARBA" id="ARBA00022729"/>
    </source>
</evidence>
<dbReference type="GO" id="GO:0005576">
    <property type="term" value="C:extracellular region"/>
    <property type="evidence" value="ECO:0007669"/>
    <property type="project" value="UniProtKB-SubCell"/>
</dbReference>